<dbReference type="SMART" id="SM00530">
    <property type="entry name" value="HTH_XRE"/>
    <property type="match status" value="1"/>
</dbReference>
<dbReference type="AlphaFoldDB" id="A0A562URL9"/>
<dbReference type="Gene3D" id="1.10.260.40">
    <property type="entry name" value="lambda repressor-like DNA-binding domains"/>
    <property type="match status" value="1"/>
</dbReference>
<dbReference type="SUPFAM" id="SSF47413">
    <property type="entry name" value="lambda repressor-like DNA-binding domains"/>
    <property type="match status" value="1"/>
</dbReference>
<evidence type="ECO:0000259" key="1">
    <source>
        <dbReference type="PROSITE" id="PS50943"/>
    </source>
</evidence>
<dbReference type="InterPro" id="IPR043917">
    <property type="entry name" value="DUF5753"/>
</dbReference>
<dbReference type="CDD" id="cd00093">
    <property type="entry name" value="HTH_XRE"/>
    <property type="match status" value="1"/>
</dbReference>
<name>A0A562URL9_9ACTN</name>
<sequence length="280" mass="31352">MASSDTANQPTLARIALGDMVRRAREAKRLQPAELGAMIGYNRNSIVRIESGEQGTKALVIEKICQVLDIPAEQMSLMTSLVVRGKERGWWESFKNGAPSKFSLFAETEQTASLIQNWSTETIPGLVQTPEYLAELQSVALPLPHNQLPDIRGFRLKRQELLAKRRDKFRIQLLIGISALHHLDQMAAGIRSDQYGRLAEVDKHGRYEIRVAHRAHAAVDGGFTILTPGRGPAGQVRNSFVYIEFLDGYRYIEKTDVVSRYEQAFESAFASAAPLKEYLP</sequence>
<evidence type="ECO:0000313" key="3">
    <source>
        <dbReference type="Proteomes" id="UP000321617"/>
    </source>
</evidence>
<dbReference type="PROSITE" id="PS50943">
    <property type="entry name" value="HTH_CROC1"/>
    <property type="match status" value="1"/>
</dbReference>
<feature type="domain" description="HTH cro/C1-type" evidence="1">
    <location>
        <begin position="21"/>
        <end position="75"/>
    </location>
</feature>
<dbReference type="GO" id="GO:0003677">
    <property type="term" value="F:DNA binding"/>
    <property type="evidence" value="ECO:0007669"/>
    <property type="project" value="InterPro"/>
</dbReference>
<organism evidence="2 3">
    <name type="scientific">Stackebrandtia albiflava</name>
    <dbReference type="NCBI Taxonomy" id="406432"/>
    <lineage>
        <taxon>Bacteria</taxon>
        <taxon>Bacillati</taxon>
        <taxon>Actinomycetota</taxon>
        <taxon>Actinomycetes</taxon>
        <taxon>Glycomycetales</taxon>
        <taxon>Glycomycetaceae</taxon>
        <taxon>Stackebrandtia</taxon>
    </lineage>
</organism>
<comment type="caution">
    <text evidence="2">The sequence shown here is derived from an EMBL/GenBank/DDBJ whole genome shotgun (WGS) entry which is preliminary data.</text>
</comment>
<dbReference type="EMBL" id="VLLL01000008">
    <property type="protein sequence ID" value="TWJ08251.1"/>
    <property type="molecule type" value="Genomic_DNA"/>
</dbReference>
<keyword evidence="3" id="KW-1185">Reference proteome</keyword>
<dbReference type="Pfam" id="PF13560">
    <property type="entry name" value="HTH_31"/>
    <property type="match status" value="1"/>
</dbReference>
<dbReference type="RefSeq" id="WP_147142639.1">
    <property type="nucleotide sequence ID" value="NZ_BAABIJ010000004.1"/>
</dbReference>
<dbReference type="Pfam" id="PF19054">
    <property type="entry name" value="DUF5753"/>
    <property type="match status" value="1"/>
</dbReference>
<dbReference type="InterPro" id="IPR001387">
    <property type="entry name" value="Cro/C1-type_HTH"/>
</dbReference>
<reference evidence="2 3" key="1">
    <citation type="journal article" date="2013" name="Stand. Genomic Sci.">
        <title>Genomic Encyclopedia of Type Strains, Phase I: The one thousand microbial genomes (KMG-I) project.</title>
        <authorList>
            <person name="Kyrpides N.C."/>
            <person name="Woyke T."/>
            <person name="Eisen J.A."/>
            <person name="Garrity G."/>
            <person name="Lilburn T.G."/>
            <person name="Beck B.J."/>
            <person name="Whitman W.B."/>
            <person name="Hugenholtz P."/>
            <person name="Klenk H.P."/>
        </authorList>
    </citation>
    <scope>NUCLEOTIDE SEQUENCE [LARGE SCALE GENOMIC DNA]</scope>
    <source>
        <strain evidence="2 3">DSM 45044</strain>
    </source>
</reference>
<dbReference type="InterPro" id="IPR010982">
    <property type="entry name" value="Lambda_DNA-bd_dom_sf"/>
</dbReference>
<evidence type="ECO:0000313" key="2">
    <source>
        <dbReference type="EMBL" id="TWJ08251.1"/>
    </source>
</evidence>
<dbReference type="OrthoDB" id="3669136at2"/>
<protein>
    <submittedName>
        <fullName evidence="2">Helix-turn-helix protein</fullName>
    </submittedName>
</protein>
<gene>
    <name evidence="2" type="ORF">LX16_4476</name>
</gene>
<accession>A0A562URL9</accession>
<proteinExistence type="predicted"/>
<dbReference type="Proteomes" id="UP000321617">
    <property type="component" value="Unassembled WGS sequence"/>
</dbReference>